<proteinExistence type="predicted"/>
<feature type="region of interest" description="Disordered" evidence="1">
    <location>
        <begin position="74"/>
        <end position="171"/>
    </location>
</feature>
<protein>
    <submittedName>
        <fullName evidence="3">Uncharacterized protein</fullName>
    </submittedName>
</protein>
<feature type="compositionally biased region" description="Acidic residues" evidence="1">
    <location>
        <begin position="118"/>
        <end position="128"/>
    </location>
</feature>
<dbReference type="Proteomes" id="UP000887565">
    <property type="component" value="Unplaced"/>
</dbReference>
<evidence type="ECO:0000313" key="3">
    <source>
        <dbReference type="WBParaSite" id="nRc.2.0.1.t46450-RA"/>
    </source>
</evidence>
<keyword evidence="2" id="KW-1185">Reference proteome</keyword>
<sequence>MSFQWIGIFPNKTEGSPPQVKVVFATSIDKDLVSSNAKKLGIFNNSRKFPTIWAGDLTRIQQDLKLEDLNLTIDPKLDKTRGNQWNTKRNGPQKLADGEDQPNDDDHDYDLASNSGEETNDEDADEEPATPKDKEKTTKAKGKSKENGKRKGKGMSKEKKQAYGKKAAPRG</sequence>
<dbReference type="AlphaFoldDB" id="A0A915L5U0"/>
<evidence type="ECO:0000313" key="2">
    <source>
        <dbReference type="Proteomes" id="UP000887565"/>
    </source>
</evidence>
<feature type="compositionally biased region" description="Acidic residues" evidence="1">
    <location>
        <begin position="98"/>
        <end position="108"/>
    </location>
</feature>
<evidence type="ECO:0000256" key="1">
    <source>
        <dbReference type="SAM" id="MobiDB-lite"/>
    </source>
</evidence>
<name>A0A915L5U0_ROMCU</name>
<organism evidence="2 3">
    <name type="scientific">Romanomermis culicivorax</name>
    <name type="common">Nematode worm</name>
    <dbReference type="NCBI Taxonomy" id="13658"/>
    <lineage>
        <taxon>Eukaryota</taxon>
        <taxon>Metazoa</taxon>
        <taxon>Ecdysozoa</taxon>
        <taxon>Nematoda</taxon>
        <taxon>Enoplea</taxon>
        <taxon>Dorylaimia</taxon>
        <taxon>Mermithida</taxon>
        <taxon>Mermithoidea</taxon>
        <taxon>Mermithidae</taxon>
        <taxon>Romanomermis</taxon>
    </lineage>
</organism>
<feature type="compositionally biased region" description="Basic and acidic residues" evidence="1">
    <location>
        <begin position="129"/>
        <end position="161"/>
    </location>
</feature>
<accession>A0A915L5U0</accession>
<reference evidence="3" key="1">
    <citation type="submission" date="2022-11" db="UniProtKB">
        <authorList>
            <consortium name="WormBaseParasite"/>
        </authorList>
    </citation>
    <scope>IDENTIFICATION</scope>
</reference>
<dbReference type="WBParaSite" id="nRc.2.0.1.t46450-RA">
    <property type="protein sequence ID" value="nRc.2.0.1.t46450-RA"/>
    <property type="gene ID" value="nRc.2.0.1.g46450"/>
</dbReference>